<evidence type="ECO:0000313" key="3">
    <source>
        <dbReference type="Proteomes" id="UP000190166"/>
    </source>
</evidence>
<keyword evidence="3" id="KW-1185">Reference proteome</keyword>
<proteinExistence type="predicted"/>
<dbReference type="EMBL" id="FUZZ01000005">
    <property type="protein sequence ID" value="SKD09652.1"/>
    <property type="molecule type" value="Genomic_DNA"/>
</dbReference>
<dbReference type="GO" id="GO:0016740">
    <property type="term" value="F:transferase activity"/>
    <property type="evidence" value="ECO:0007669"/>
    <property type="project" value="UniProtKB-KW"/>
</dbReference>
<dbReference type="AlphaFoldDB" id="A0A1T5PAE9"/>
<reference evidence="2 3" key="1">
    <citation type="submission" date="2017-02" db="EMBL/GenBank/DDBJ databases">
        <authorList>
            <person name="Peterson S.W."/>
        </authorList>
    </citation>
    <scope>NUCLEOTIDE SEQUENCE [LARGE SCALE GENOMIC DNA]</scope>
    <source>
        <strain evidence="2 3">DSM 18108</strain>
    </source>
</reference>
<evidence type="ECO:0000259" key="1">
    <source>
        <dbReference type="Pfam" id="PF04230"/>
    </source>
</evidence>
<gene>
    <name evidence="2" type="ORF">SAMN05660461_5541</name>
</gene>
<dbReference type="InterPro" id="IPR007345">
    <property type="entry name" value="Polysacch_pyruvyl_Trfase"/>
</dbReference>
<sequence>MKKALIINEGFSNNLGDQAIRESMTSLLRDSDFSTDFAYFTNPGMNSMPAYNYLEAGTGAIAPPALSFAKKAKLKLAGLYWIGINYKHIRAKLRKGNYDIVVIGGGQLIESSGKDYPSRFAIAMYWWTLLVKKFTRAKIYIIGVGVGTTFNAKEQSLFSKALSKADLIWVRDSYSKASLFEKFGHKAVLTPDIAFYSGKNRIEEGNTNRKALVGITSFNEVFAKYNQPGKTNADYYEEWFAVVKGYLDAGLSVELFYTTITDAAETIAFRNYIKLNYHLELPVAKLSSVNDLKQLYQSASDVYSGRMHALILAMKHQCTVKAYLISQKLKSFHQEYILPGNQPTEYSRKIRGTFNDLMLNNVKP</sequence>
<dbReference type="Pfam" id="PF04230">
    <property type="entry name" value="PS_pyruv_trans"/>
    <property type="match status" value="1"/>
</dbReference>
<dbReference type="RefSeq" id="WP_079472802.1">
    <property type="nucleotide sequence ID" value="NZ_FUZZ01000005.1"/>
</dbReference>
<keyword evidence="2" id="KW-0808">Transferase</keyword>
<dbReference type="Proteomes" id="UP000190166">
    <property type="component" value="Unassembled WGS sequence"/>
</dbReference>
<accession>A0A1T5PAE9</accession>
<feature type="domain" description="Polysaccharide pyruvyl transferase" evidence="1">
    <location>
        <begin position="14"/>
        <end position="316"/>
    </location>
</feature>
<dbReference type="PANTHER" id="PTHR36836:SF1">
    <property type="entry name" value="COLANIC ACID BIOSYNTHESIS PROTEIN WCAK"/>
    <property type="match status" value="1"/>
</dbReference>
<organism evidence="2 3">
    <name type="scientific">Chitinophaga ginsengisegetis</name>
    <dbReference type="NCBI Taxonomy" id="393003"/>
    <lineage>
        <taxon>Bacteria</taxon>
        <taxon>Pseudomonadati</taxon>
        <taxon>Bacteroidota</taxon>
        <taxon>Chitinophagia</taxon>
        <taxon>Chitinophagales</taxon>
        <taxon>Chitinophagaceae</taxon>
        <taxon>Chitinophaga</taxon>
    </lineage>
</organism>
<dbReference type="PANTHER" id="PTHR36836">
    <property type="entry name" value="COLANIC ACID BIOSYNTHESIS PROTEIN WCAK"/>
    <property type="match status" value="1"/>
</dbReference>
<dbReference type="STRING" id="393003.SAMN05660461_5541"/>
<evidence type="ECO:0000313" key="2">
    <source>
        <dbReference type="EMBL" id="SKD09652.1"/>
    </source>
</evidence>
<protein>
    <submittedName>
        <fullName evidence="2">Polysaccharide pyruvyl transferase family protein WcaK</fullName>
    </submittedName>
</protein>
<name>A0A1T5PAE9_9BACT</name>